<evidence type="ECO:0000256" key="4">
    <source>
        <dbReference type="ARBA" id="ARBA00022729"/>
    </source>
</evidence>
<feature type="chain" id="PRO_5038558626" evidence="5">
    <location>
        <begin position="28"/>
        <end position="465"/>
    </location>
</feature>
<keyword evidence="4 5" id="KW-0732">Signal</keyword>
<dbReference type="AlphaFoldDB" id="A0A7G9WF39"/>
<dbReference type="SUPFAM" id="SSF53850">
    <property type="entry name" value="Periplasmic binding protein-like II"/>
    <property type="match status" value="1"/>
</dbReference>
<dbReference type="Proteomes" id="UP000516046">
    <property type="component" value="Chromosome"/>
</dbReference>
<evidence type="ECO:0000313" key="6">
    <source>
        <dbReference type="EMBL" id="QNO17301.1"/>
    </source>
</evidence>
<dbReference type="PANTHER" id="PTHR43649:SF31">
    <property type="entry name" value="SN-GLYCEROL-3-PHOSPHATE-BINDING PERIPLASMIC PROTEIN UGPB"/>
    <property type="match status" value="1"/>
</dbReference>
<proteinExistence type="inferred from homology"/>
<dbReference type="InterPro" id="IPR006059">
    <property type="entry name" value="SBP"/>
</dbReference>
<evidence type="ECO:0000256" key="1">
    <source>
        <dbReference type="ARBA" id="ARBA00004196"/>
    </source>
</evidence>
<reference evidence="6 7" key="1">
    <citation type="submission" date="2020-08" db="EMBL/GenBank/DDBJ databases">
        <authorList>
            <person name="Ren C."/>
            <person name="Gu Y."/>
            <person name="Xu Y."/>
        </authorList>
    </citation>
    <scope>NUCLEOTIDE SEQUENCE [LARGE SCALE GENOMIC DNA]</scope>
    <source>
        <strain evidence="6 7">LBM18003</strain>
    </source>
</reference>
<gene>
    <name evidence="6" type="ORF">H6X83_10130</name>
</gene>
<dbReference type="PANTHER" id="PTHR43649">
    <property type="entry name" value="ARABINOSE-BINDING PROTEIN-RELATED"/>
    <property type="match status" value="1"/>
</dbReference>
<evidence type="ECO:0000313" key="7">
    <source>
        <dbReference type="Proteomes" id="UP000516046"/>
    </source>
</evidence>
<dbReference type="EMBL" id="CP060696">
    <property type="protein sequence ID" value="QNO17301.1"/>
    <property type="molecule type" value="Genomic_DNA"/>
</dbReference>
<dbReference type="KEGG" id="caml:H6X83_10130"/>
<dbReference type="CDD" id="cd14748">
    <property type="entry name" value="PBP2_UgpB"/>
    <property type="match status" value="1"/>
</dbReference>
<accession>A0A7G9WF39</accession>
<name>A0A7G9WF39_9FIRM</name>
<feature type="signal peptide" evidence="5">
    <location>
        <begin position="1"/>
        <end position="27"/>
    </location>
</feature>
<keyword evidence="7" id="KW-1185">Reference proteome</keyword>
<evidence type="ECO:0000256" key="3">
    <source>
        <dbReference type="ARBA" id="ARBA00022448"/>
    </source>
</evidence>
<dbReference type="RefSeq" id="WP_212506369.1">
    <property type="nucleotide sequence ID" value="NZ_CP060696.1"/>
</dbReference>
<dbReference type="PROSITE" id="PS51257">
    <property type="entry name" value="PROKAR_LIPOPROTEIN"/>
    <property type="match status" value="1"/>
</dbReference>
<keyword evidence="3" id="KW-0813">Transport</keyword>
<comment type="subcellular location">
    <subcellularLocation>
        <location evidence="1">Cell envelope</location>
    </subcellularLocation>
</comment>
<dbReference type="Gene3D" id="3.40.190.10">
    <property type="entry name" value="Periplasmic binding protein-like II"/>
    <property type="match status" value="2"/>
</dbReference>
<sequence>MEFAMRRKVTGLISALCACALLSTGCATTGATVSGKGAAASTGTAAGQSKVNLVFWHSMGGNNAKALQTMINKFNSAHSGKISVKAVFQGNYDDALNKFKSAMVSKNGPDIMQSYELGTRYMIDCGFNDTVQNYAEKDNWDLKQIDTNIAAYYTVDGKLHSMPFNSSTPILYYNKDILKKAGIAEVPKTFEDIISLAPKLTKKDSAGKATQNALGMYVYGWFLDQSLNKMNLPSFDNGNGREKAPTSAVFDSNGGGAAFLDVYHRLLKSGAMPAYAMKNEDAQSAFANGKLAMYIDSTAGLTGMLKAINGKFELGTAYFPGINSQKSTGGVSVGGASLWMTKNSDEAVQKAKWEFIKFLVSPEEQAFWNTQTGYFPINVNAYNEQTFKDNVKKYPQFQVAIDQLHDSSAKSCGGLCAVYTQVRKIEETEMQKMLNEQESESDALKNMTSQINSALKDYNDANGQS</sequence>
<dbReference type="Pfam" id="PF13416">
    <property type="entry name" value="SBP_bac_8"/>
    <property type="match status" value="1"/>
</dbReference>
<organism evidence="6 7">
    <name type="scientific">Caproicibacterium amylolyticum</name>
    <dbReference type="NCBI Taxonomy" id="2766537"/>
    <lineage>
        <taxon>Bacteria</taxon>
        <taxon>Bacillati</taxon>
        <taxon>Bacillota</taxon>
        <taxon>Clostridia</taxon>
        <taxon>Eubacteriales</taxon>
        <taxon>Oscillospiraceae</taxon>
        <taxon>Caproicibacterium</taxon>
    </lineage>
</organism>
<evidence type="ECO:0000256" key="2">
    <source>
        <dbReference type="ARBA" id="ARBA00008520"/>
    </source>
</evidence>
<dbReference type="InterPro" id="IPR050490">
    <property type="entry name" value="Bact_solute-bd_prot1"/>
</dbReference>
<protein>
    <submittedName>
        <fullName evidence="6">ABC transporter substrate-binding protein</fullName>
    </submittedName>
</protein>
<evidence type="ECO:0000256" key="5">
    <source>
        <dbReference type="SAM" id="SignalP"/>
    </source>
</evidence>
<dbReference type="GO" id="GO:0030313">
    <property type="term" value="C:cell envelope"/>
    <property type="evidence" value="ECO:0007669"/>
    <property type="project" value="UniProtKB-SubCell"/>
</dbReference>
<comment type="similarity">
    <text evidence="2">Belongs to the bacterial solute-binding protein 1 family.</text>
</comment>